<comment type="caution">
    <text evidence="2">The sequence shown here is derived from an EMBL/GenBank/DDBJ whole genome shotgun (WGS) entry which is preliminary data.</text>
</comment>
<sequence>MKKIISIVFILLLSLPLYAAELKLQAYPNAREVFHSAGQEGNFLLALSAYKKVDSSWLVDRSQRLSGSLERTTFELPADHNAEMGFAFFKDQIDKYNLRELFHCKARDCGTSNSWANNHFKIIQLYGMDQHQLYGAYEITNADEKPFYVVIYAVMRGNKRAYVQLEVLHLSKISEFGVASSPETLNKLLNTNGYFVFPDFVSKDAQGSAHLQIKQAHIQALVALLGLEPKLNLALVGHDYSLVPIAQQQSESKKNAEQIKSALVAAGVDAKRLQTFGVGSLAPAGRGDRSARVEIVKVGEN</sequence>
<protein>
    <submittedName>
        <fullName evidence="2">DUF4892 domain-containing protein</fullName>
    </submittedName>
</protein>
<name>A0ABQ3AZW0_9GAMM</name>
<evidence type="ECO:0000313" key="2">
    <source>
        <dbReference type="EMBL" id="GGY71067.1"/>
    </source>
</evidence>
<keyword evidence="1" id="KW-0732">Signal</keyword>
<dbReference type="RefSeq" id="WP_189417121.1">
    <property type="nucleotide sequence ID" value="NZ_BMYZ01000001.1"/>
</dbReference>
<dbReference type="SUPFAM" id="SSF103088">
    <property type="entry name" value="OmpA-like"/>
    <property type="match status" value="1"/>
</dbReference>
<feature type="chain" id="PRO_5045631908" evidence="1">
    <location>
        <begin position="20"/>
        <end position="301"/>
    </location>
</feature>
<dbReference type="Gene3D" id="3.30.1330.60">
    <property type="entry name" value="OmpA-like domain"/>
    <property type="match status" value="1"/>
</dbReference>
<keyword evidence="3" id="KW-1185">Reference proteome</keyword>
<dbReference type="InterPro" id="IPR036737">
    <property type="entry name" value="OmpA-like_sf"/>
</dbReference>
<accession>A0ABQ3AZW0</accession>
<dbReference type="InterPro" id="IPR032608">
    <property type="entry name" value="DUF4892"/>
</dbReference>
<dbReference type="Pfam" id="PF16234">
    <property type="entry name" value="DUF4892"/>
    <property type="match status" value="1"/>
</dbReference>
<proteinExistence type="predicted"/>
<evidence type="ECO:0000256" key="1">
    <source>
        <dbReference type="SAM" id="SignalP"/>
    </source>
</evidence>
<gene>
    <name evidence="2" type="ORF">GCM10011613_14530</name>
</gene>
<dbReference type="Proteomes" id="UP000619761">
    <property type="component" value="Unassembled WGS sequence"/>
</dbReference>
<organism evidence="2 3">
    <name type="scientific">Cellvibrio zantedeschiae</name>
    <dbReference type="NCBI Taxonomy" id="1237077"/>
    <lineage>
        <taxon>Bacteria</taxon>
        <taxon>Pseudomonadati</taxon>
        <taxon>Pseudomonadota</taxon>
        <taxon>Gammaproteobacteria</taxon>
        <taxon>Cellvibrionales</taxon>
        <taxon>Cellvibrionaceae</taxon>
        <taxon>Cellvibrio</taxon>
    </lineage>
</organism>
<feature type="signal peptide" evidence="1">
    <location>
        <begin position="1"/>
        <end position="19"/>
    </location>
</feature>
<dbReference type="EMBL" id="BMYZ01000001">
    <property type="protein sequence ID" value="GGY71067.1"/>
    <property type="molecule type" value="Genomic_DNA"/>
</dbReference>
<reference evidence="3" key="1">
    <citation type="journal article" date="2019" name="Int. J. Syst. Evol. Microbiol.">
        <title>The Global Catalogue of Microorganisms (GCM) 10K type strain sequencing project: providing services to taxonomists for standard genome sequencing and annotation.</title>
        <authorList>
            <consortium name="The Broad Institute Genomics Platform"/>
            <consortium name="The Broad Institute Genome Sequencing Center for Infectious Disease"/>
            <person name="Wu L."/>
            <person name="Ma J."/>
        </authorList>
    </citation>
    <scope>NUCLEOTIDE SEQUENCE [LARGE SCALE GENOMIC DNA]</scope>
    <source>
        <strain evidence="3">KCTC 32239</strain>
    </source>
</reference>
<evidence type="ECO:0000313" key="3">
    <source>
        <dbReference type="Proteomes" id="UP000619761"/>
    </source>
</evidence>